<evidence type="ECO:0000313" key="2">
    <source>
        <dbReference type="EMBL" id="SDA01346.1"/>
    </source>
</evidence>
<proteinExistence type="predicted"/>
<feature type="region of interest" description="Disordered" evidence="1">
    <location>
        <begin position="1"/>
        <end position="22"/>
    </location>
</feature>
<dbReference type="Proteomes" id="UP000249723">
    <property type="component" value="Unassembled WGS sequence"/>
</dbReference>
<dbReference type="EMBL" id="FMWP01000116">
    <property type="protein sequence ID" value="SDA01346.1"/>
    <property type="molecule type" value="Genomic_DNA"/>
</dbReference>
<name>A0A2X0M2E2_9BASI</name>
<evidence type="ECO:0000313" key="3">
    <source>
        <dbReference type="Proteomes" id="UP000249723"/>
    </source>
</evidence>
<gene>
    <name evidence="2" type="ORF">BZ3500_MVSOF-1268-A1-R1_CHR10-1G02594</name>
</gene>
<keyword evidence="3" id="KW-1185">Reference proteome</keyword>
<dbReference type="OrthoDB" id="2540946at2759"/>
<accession>A0A2X0M2E2</accession>
<evidence type="ECO:0000256" key="1">
    <source>
        <dbReference type="SAM" id="MobiDB-lite"/>
    </source>
</evidence>
<sequence>MLAAPHAKKRCIETQRSGSRATLPPSFDHDDIIITCKRYFLFKTGTIAIASIWEMSSADRNQAKAQLHRVIRSKRSSILHATLTAVAPYAKAWLRSEAGKTFLKQT</sequence>
<organism evidence="2 3">
    <name type="scientific">Microbotryum saponariae</name>
    <dbReference type="NCBI Taxonomy" id="289078"/>
    <lineage>
        <taxon>Eukaryota</taxon>
        <taxon>Fungi</taxon>
        <taxon>Dikarya</taxon>
        <taxon>Basidiomycota</taxon>
        <taxon>Pucciniomycotina</taxon>
        <taxon>Microbotryomycetes</taxon>
        <taxon>Microbotryales</taxon>
        <taxon>Microbotryaceae</taxon>
        <taxon>Microbotryum</taxon>
    </lineage>
</organism>
<dbReference type="AlphaFoldDB" id="A0A2X0M2E2"/>
<protein>
    <submittedName>
        <fullName evidence="2">BZ3500_MvSof-1268-A1-R1_Chr10-1g02594 protein</fullName>
    </submittedName>
</protein>
<reference evidence="3" key="1">
    <citation type="submission" date="2016-10" db="EMBL/GenBank/DDBJ databases">
        <authorList>
            <person name="Jeantristanb JTB J.-T."/>
            <person name="Ricardo R."/>
        </authorList>
    </citation>
    <scope>NUCLEOTIDE SEQUENCE [LARGE SCALE GENOMIC DNA]</scope>
</reference>